<dbReference type="EMBL" id="AAZO01001600">
    <property type="status" value="NOT_ANNOTATED_CDS"/>
    <property type="molecule type" value="Genomic_DNA"/>
</dbReference>
<dbReference type="AlphaFoldDB" id="E0VET0"/>
<dbReference type="VEuPathDB" id="VectorBase:PHUM138750"/>
<dbReference type="RefSeq" id="XP_002424624.1">
    <property type="nucleotide sequence ID" value="XM_002424579.1"/>
</dbReference>
<accession>E0VET0</accession>
<dbReference type="HOGENOM" id="CLU_1148420_0_0_1"/>
<dbReference type="CTD" id="8234378"/>
<keyword evidence="3" id="KW-1185">Reference proteome</keyword>
<dbReference type="KEGG" id="phu:Phum_PHUM138750"/>
<dbReference type="GeneID" id="8234378"/>
<sequence length="242" mass="28563">MSSNNKTMVKNKKNIFSNSNSTINTNERSSVCGGEEYPEFIGIGTWTPDSESEDGDVIKNLSPLETSGVFSIVDDALDELTILKYIIGAPIVSAWNIHFQYRPPEEKLRRRLTPHRIFPEVDSRPDMTPAIKLQQEDDNENLVSELKRNLMYMKELDATVKEKRRLDDLEEKERDEFMYQLQDEMDEVILKCEVEEKFVNKWENLKKRTEEMKEWIHFRDLRKQRISASLMIQVHTIIEFYH</sequence>
<gene>
    <name evidence="2" type="primary">8234378</name>
    <name evidence="1" type="ORF">Phum_PHUM138750</name>
</gene>
<dbReference type="EMBL" id="DS235096">
    <property type="protein sequence ID" value="EEB11886.1"/>
    <property type="molecule type" value="Genomic_DNA"/>
</dbReference>
<name>E0VET0_PEDHC</name>
<organism>
    <name type="scientific">Pediculus humanus subsp. corporis</name>
    <name type="common">Body louse</name>
    <dbReference type="NCBI Taxonomy" id="121224"/>
    <lineage>
        <taxon>Eukaryota</taxon>
        <taxon>Metazoa</taxon>
        <taxon>Ecdysozoa</taxon>
        <taxon>Arthropoda</taxon>
        <taxon>Hexapoda</taxon>
        <taxon>Insecta</taxon>
        <taxon>Pterygota</taxon>
        <taxon>Neoptera</taxon>
        <taxon>Paraneoptera</taxon>
        <taxon>Psocodea</taxon>
        <taxon>Troctomorpha</taxon>
        <taxon>Phthiraptera</taxon>
        <taxon>Anoplura</taxon>
        <taxon>Pediculidae</taxon>
        <taxon>Pediculus</taxon>
    </lineage>
</organism>
<evidence type="ECO:0000313" key="3">
    <source>
        <dbReference type="Proteomes" id="UP000009046"/>
    </source>
</evidence>
<protein>
    <submittedName>
        <fullName evidence="1 2">Uncharacterized protein</fullName>
    </submittedName>
</protein>
<evidence type="ECO:0000313" key="2">
    <source>
        <dbReference type="EnsemblMetazoa" id="PHUM138750-PA"/>
    </source>
</evidence>
<proteinExistence type="predicted"/>
<reference evidence="1" key="1">
    <citation type="submission" date="2007-04" db="EMBL/GenBank/DDBJ databases">
        <title>Annotation of Pediculus humanus corporis strain USDA.</title>
        <authorList>
            <person name="Kirkness E."/>
            <person name="Hannick L."/>
            <person name="Hass B."/>
            <person name="Bruggner R."/>
            <person name="Lawson D."/>
            <person name="Bidwell S."/>
            <person name="Joardar V."/>
            <person name="Caler E."/>
            <person name="Walenz B."/>
            <person name="Inman J."/>
            <person name="Schobel S."/>
            <person name="Galinsky K."/>
            <person name="Amedeo P."/>
            <person name="Strausberg R."/>
        </authorList>
    </citation>
    <scope>NUCLEOTIDE SEQUENCE</scope>
    <source>
        <strain evidence="1">USDA</strain>
    </source>
</reference>
<evidence type="ECO:0000313" key="1">
    <source>
        <dbReference type="EMBL" id="EEB11886.1"/>
    </source>
</evidence>
<dbReference type="EnsemblMetazoa" id="PHUM138750-RA">
    <property type="protein sequence ID" value="PHUM138750-PA"/>
    <property type="gene ID" value="PHUM138750"/>
</dbReference>
<reference evidence="2" key="3">
    <citation type="submission" date="2020-05" db="UniProtKB">
        <authorList>
            <consortium name="EnsemblMetazoa"/>
        </authorList>
    </citation>
    <scope>IDENTIFICATION</scope>
    <source>
        <strain evidence="2">USDA</strain>
    </source>
</reference>
<dbReference type="Proteomes" id="UP000009046">
    <property type="component" value="Unassembled WGS sequence"/>
</dbReference>
<reference evidence="1" key="2">
    <citation type="submission" date="2007-04" db="EMBL/GenBank/DDBJ databases">
        <title>The genome of the human body louse.</title>
        <authorList>
            <consortium name="The Human Body Louse Genome Consortium"/>
            <person name="Kirkness E."/>
            <person name="Walenz B."/>
            <person name="Hass B."/>
            <person name="Bruggner R."/>
            <person name="Strausberg R."/>
        </authorList>
    </citation>
    <scope>NUCLEOTIDE SEQUENCE</scope>
    <source>
        <strain evidence="1">USDA</strain>
    </source>
</reference>
<dbReference type="InParanoid" id="E0VET0"/>